<keyword evidence="11" id="KW-1185">Reference proteome</keyword>
<dbReference type="GO" id="GO:0016787">
    <property type="term" value="F:hydrolase activity"/>
    <property type="evidence" value="ECO:0007669"/>
    <property type="project" value="UniProtKB-KW"/>
</dbReference>
<dbReference type="RefSeq" id="WP_380772113.1">
    <property type="nucleotide sequence ID" value="NZ_JBHUEO010000004.1"/>
</dbReference>
<feature type="domain" description="Prepilin type IV endopeptidase peptidase" evidence="8">
    <location>
        <begin position="101"/>
        <end position="202"/>
    </location>
</feature>
<dbReference type="InterPro" id="IPR050882">
    <property type="entry name" value="Prepilin_peptidase/N-MTase"/>
</dbReference>
<dbReference type="Pfam" id="PF06750">
    <property type="entry name" value="A24_N_bact"/>
    <property type="match status" value="1"/>
</dbReference>
<feature type="transmembrane region" description="Helical" evidence="7">
    <location>
        <begin position="70"/>
        <end position="90"/>
    </location>
</feature>
<reference evidence="11" key="1">
    <citation type="journal article" date="2019" name="Int. J. Syst. Evol. Microbiol.">
        <title>The Global Catalogue of Microorganisms (GCM) 10K type strain sequencing project: providing services to taxonomists for standard genome sequencing and annotation.</title>
        <authorList>
            <consortium name="The Broad Institute Genomics Platform"/>
            <consortium name="The Broad Institute Genome Sequencing Center for Infectious Disease"/>
            <person name="Wu L."/>
            <person name="Ma J."/>
        </authorList>
    </citation>
    <scope>NUCLEOTIDE SEQUENCE [LARGE SCALE GENOMIC DNA]</scope>
    <source>
        <strain evidence="11">CGMCC 1.12295</strain>
    </source>
</reference>
<dbReference type="Gene3D" id="1.20.120.1220">
    <property type="match status" value="1"/>
</dbReference>
<protein>
    <submittedName>
        <fullName evidence="10">Prepilin peptidase</fullName>
        <ecNumber evidence="10">3.4.23.-</ecNumber>
    </submittedName>
</protein>
<keyword evidence="4 7" id="KW-0812">Transmembrane</keyword>
<proteinExistence type="inferred from homology"/>
<keyword evidence="5 7" id="KW-1133">Transmembrane helix</keyword>
<comment type="caution">
    <text evidence="10">The sequence shown here is derived from an EMBL/GenBank/DDBJ whole genome shotgun (WGS) entry which is preliminary data.</text>
</comment>
<dbReference type="InterPro" id="IPR010627">
    <property type="entry name" value="Prepilin_pept_A24_N"/>
</dbReference>
<feature type="transmembrane region" description="Helical" evidence="7">
    <location>
        <begin position="6"/>
        <end position="25"/>
    </location>
</feature>
<feature type="transmembrane region" description="Helical" evidence="7">
    <location>
        <begin position="175"/>
        <end position="208"/>
    </location>
</feature>
<comment type="similarity">
    <text evidence="2">Belongs to the peptidase A24 family.</text>
</comment>
<evidence type="ECO:0000256" key="1">
    <source>
        <dbReference type="ARBA" id="ARBA00004651"/>
    </source>
</evidence>
<evidence type="ECO:0000256" key="6">
    <source>
        <dbReference type="ARBA" id="ARBA00023136"/>
    </source>
</evidence>
<dbReference type="Proteomes" id="UP001597301">
    <property type="component" value="Unassembled WGS sequence"/>
</dbReference>
<dbReference type="InterPro" id="IPR000045">
    <property type="entry name" value="Prepilin_IV_endopep_pep"/>
</dbReference>
<evidence type="ECO:0000313" key="11">
    <source>
        <dbReference type="Proteomes" id="UP001597301"/>
    </source>
</evidence>
<evidence type="ECO:0000259" key="9">
    <source>
        <dbReference type="Pfam" id="PF06750"/>
    </source>
</evidence>
<dbReference type="EMBL" id="JBHUEO010000004">
    <property type="protein sequence ID" value="MFD1705581.1"/>
    <property type="molecule type" value="Genomic_DNA"/>
</dbReference>
<feature type="transmembrane region" description="Helical" evidence="7">
    <location>
        <begin position="146"/>
        <end position="163"/>
    </location>
</feature>
<evidence type="ECO:0000256" key="5">
    <source>
        <dbReference type="ARBA" id="ARBA00022989"/>
    </source>
</evidence>
<sequence>MIFIIFIYGLLFGSFFNVAGLRVPMNQSVIKPGSSCPKCHKSLSPIELIPVISFVVCKGKCRHCSEPISYLYPLIELLTGILFVMAYLHFDWTFDFLIACTLISLFMIITVTDICYMLIPDKILIVFTLIFLIVRFIDPLQPWWDSITGAAAGFGLLLLIAMVSRGAMGGGDIKLFAVLGLVLGTKLVLLSFFLAVLFGALAGGIGLMTGMVRKREPIPFGPFIGIGTLAAYFYHHEILAWYLSFF</sequence>
<comment type="subcellular location">
    <subcellularLocation>
        <location evidence="1">Cell membrane</location>
        <topology evidence="1">Multi-pass membrane protein</topology>
    </subcellularLocation>
</comment>
<evidence type="ECO:0000256" key="2">
    <source>
        <dbReference type="ARBA" id="ARBA00005801"/>
    </source>
</evidence>
<evidence type="ECO:0000256" key="7">
    <source>
        <dbReference type="SAM" id="Phobius"/>
    </source>
</evidence>
<evidence type="ECO:0000313" key="10">
    <source>
        <dbReference type="EMBL" id="MFD1705581.1"/>
    </source>
</evidence>
<gene>
    <name evidence="10" type="ORF">ACFSCZ_02310</name>
</gene>
<feature type="domain" description="Prepilin peptidase A24 N-terminal" evidence="9">
    <location>
        <begin position="7"/>
        <end position="90"/>
    </location>
</feature>
<dbReference type="Pfam" id="PF01478">
    <property type="entry name" value="Peptidase_A24"/>
    <property type="match status" value="1"/>
</dbReference>
<evidence type="ECO:0000256" key="4">
    <source>
        <dbReference type="ARBA" id="ARBA00022692"/>
    </source>
</evidence>
<name>A0ABW4KFQ6_9BACI</name>
<feature type="transmembrane region" description="Helical" evidence="7">
    <location>
        <begin position="123"/>
        <end position="140"/>
    </location>
</feature>
<dbReference type="PANTHER" id="PTHR30487">
    <property type="entry name" value="TYPE 4 PREPILIN-LIKE PROTEINS LEADER PEPTIDE-PROCESSING ENZYME"/>
    <property type="match status" value="1"/>
</dbReference>
<feature type="transmembrane region" description="Helical" evidence="7">
    <location>
        <begin position="96"/>
        <end position="116"/>
    </location>
</feature>
<evidence type="ECO:0000256" key="3">
    <source>
        <dbReference type="ARBA" id="ARBA00022475"/>
    </source>
</evidence>
<evidence type="ECO:0000259" key="8">
    <source>
        <dbReference type="Pfam" id="PF01478"/>
    </source>
</evidence>
<organism evidence="10 11">
    <name type="scientific">Siminovitchia sediminis</name>
    <dbReference type="NCBI Taxonomy" id="1274353"/>
    <lineage>
        <taxon>Bacteria</taxon>
        <taxon>Bacillati</taxon>
        <taxon>Bacillota</taxon>
        <taxon>Bacilli</taxon>
        <taxon>Bacillales</taxon>
        <taxon>Bacillaceae</taxon>
        <taxon>Siminovitchia</taxon>
    </lineage>
</organism>
<dbReference type="PANTHER" id="PTHR30487:SF0">
    <property type="entry name" value="PREPILIN LEADER PEPTIDASE_N-METHYLTRANSFERASE-RELATED"/>
    <property type="match status" value="1"/>
</dbReference>
<keyword evidence="6 7" id="KW-0472">Membrane</keyword>
<keyword evidence="3" id="KW-1003">Cell membrane</keyword>
<feature type="transmembrane region" description="Helical" evidence="7">
    <location>
        <begin position="220"/>
        <end position="243"/>
    </location>
</feature>
<keyword evidence="10" id="KW-0378">Hydrolase</keyword>
<dbReference type="EC" id="3.4.23.-" evidence="10"/>
<accession>A0ABW4KFQ6</accession>